<dbReference type="Proteomes" id="UP000236370">
    <property type="component" value="Unassembled WGS sequence"/>
</dbReference>
<organism evidence="1 2">
    <name type="scientific">Pan troglodytes</name>
    <name type="common">Chimpanzee</name>
    <dbReference type="NCBI Taxonomy" id="9598"/>
    <lineage>
        <taxon>Eukaryota</taxon>
        <taxon>Metazoa</taxon>
        <taxon>Chordata</taxon>
        <taxon>Craniata</taxon>
        <taxon>Vertebrata</taxon>
        <taxon>Euteleostomi</taxon>
        <taxon>Mammalia</taxon>
        <taxon>Eutheria</taxon>
        <taxon>Euarchontoglires</taxon>
        <taxon>Primates</taxon>
        <taxon>Haplorrhini</taxon>
        <taxon>Catarrhini</taxon>
        <taxon>Hominidae</taxon>
        <taxon>Pan</taxon>
    </lineage>
</organism>
<dbReference type="EMBL" id="NBAG03000218">
    <property type="protein sequence ID" value="PNI81034.1"/>
    <property type="molecule type" value="Genomic_DNA"/>
</dbReference>
<reference evidence="1 2" key="1">
    <citation type="submission" date="2017-12" db="EMBL/GenBank/DDBJ databases">
        <title>High-resolution comparative analysis of great ape genomes.</title>
        <authorList>
            <person name="Pollen A."/>
            <person name="Hastie A."/>
            <person name="Hormozdiari F."/>
            <person name="Dougherty M."/>
            <person name="Liu R."/>
            <person name="Chaisson M."/>
            <person name="Hoppe E."/>
            <person name="Hill C."/>
            <person name="Pang A."/>
            <person name="Hillier L."/>
            <person name="Baker C."/>
            <person name="Armstrong J."/>
            <person name="Shendure J."/>
            <person name="Paten B."/>
            <person name="Wilson R."/>
            <person name="Chao H."/>
            <person name="Schneider V."/>
            <person name="Ventura M."/>
            <person name="Kronenberg Z."/>
            <person name="Murali S."/>
            <person name="Gordon D."/>
            <person name="Cantsilieris S."/>
            <person name="Munson K."/>
            <person name="Nelson B."/>
            <person name="Raja A."/>
            <person name="Underwood J."/>
            <person name="Diekhans M."/>
            <person name="Fiddes I."/>
            <person name="Haussler D."/>
            <person name="Eichler E."/>
        </authorList>
    </citation>
    <scope>NUCLEOTIDE SEQUENCE [LARGE SCALE GENOMIC DNA]</scope>
    <source>
        <strain evidence="1">Yerkes chimp pedigree #C0471</strain>
    </source>
</reference>
<accession>A0A2J8PAK1</accession>
<comment type="caution">
    <text evidence="1">The sequence shown here is derived from an EMBL/GenBank/DDBJ whole genome shotgun (WGS) entry which is preliminary data.</text>
</comment>
<evidence type="ECO:0000313" key="2">
    <source>
        <dbReference type="Proteomes" id="UP000236370"/>
    </source>
</evidence>
<dbReference type="AlphaFoldDB" id="A0A2J8PAK1"/>
<proteinExistence type="predicted"/>
<protein>
    <submittedName>
        <fullName evidence="1">LZTFL1 isoform 11</fullName>
    </submittedName>
</protein>
<gene>
    <name evidence="1" type="ORF">CK820_G0005243</name>
</gene>
<sequence>MKSLKSSMDYKLWFIVRWNLSSSTLPIPMCYFCDSCLHKLRSGILSYRQTSLNLKTENY</sequence>
<name>A0A2J8PAK1_PANTR</name>
<evidence type="ECO:0000313" key="1">
    <source>
        <dbReference type="EMBL" id="PNI81034.1"/>
    </source>
</evidence>